<keyword evidence="1" id="KW-0812">Transmembrane</keyword>
<dbReference type="InterPro" id="IPR002347">
    <property type="entry name" value="SDR_fam"/>
</dbReference>
<evidence type="ECO:0000256" key="1">
    <source>
        <dbReference type="SAM" id="Phobius"/>
    </source>
</evidence>
<accession>A0A168EKQ0</accession>
<dbReference type="AlphaFoldDB" id="A0A168EKQ0"/>
<sequence length="324" mass="35321">MTDYTGKVIFVAGGSSGLGKSIAEILVTRGAHVTVFGRKVKVLEETKGQLLGLAPSTKQEINAVQLDLTDAEQVVKVFAEQPRLPDALYCVAGGCVSQLGFFTDLSTQQLEQCMQSNYLTSIYPAHALLRAWIEEDKTYAAAKGKGGPARIRDIVFISSAAALCNVPGYIAYAAPKCAQRAIADTLRQEAAIYSTSTSQYKMHVAFPNTFVTEAFIDEQKTKPELTKRIESSNKPLEKLDTAEYIANTIVKRVAKGDFAILSDFDTEVLWSNMLGSSPKRGLGVLDSVLGLLSGFFVWPVLRFTWTRMCRQAGKDTAVKINGTK</sequence>
<dbReference type="SUPFAM" id="SSF51735">
    <property type="entry name" value="NAD(P)-binding Rossmann-fold domains"/>
    <property type="match status" value="1"/>
</dbReference>
<feature type="transmembrane region" description="Helical" evidence="1">
    <location>
        <begin position="281"/>
        <end position="301"/>
    </location>
</feature>
<dbReference type="InterPro" id="IPR036291">
    <property type="entry name" value="NAD(P)-bd_dom_sf"/>
</dbReference>
<reference evidence="2 3" key="1">
    <citation type="journal article" date="2016" name="Genome Biol. Evol.">
        <title>Divergent and convergent evolution of fungal pathogenicity.</title>
        <authorList>
            <person name="Shang Y."/>
            <person name="Xiao G."/>
            <person name="Zheng P."/>
            <person name="Cen K."/>
            <person name="Zhan S."/>
            <person name="Wang C."/>
        </authorList>
    </citation>
    <scope>NUCLEOTIDE SEQUENCE [LARGE SCALE GENOMIC DNA]</scope>
    <source>
        <strain evidence="2 3">RCEF 2490</strain>
    </source>
</reference>
<dbReference type="GO" id="GO:0005789">
    <property type="term" value="C:endoplasmic reticulum membrane"/>
    <property type="evidence" value="ECO:0007669"/>
    <property type="project" value="TreeGrafter"/>
</dbReference>
<dbReference type="PANTHER" id="PTHR43550">
    <property type="entry name" value="3-KETODIHYDROSPHINGOSINE REDUCTASE"/>
    <property type="match status" value="1"/>
</dbReference>
<keyword evidence="3" id="KW-1185">Reference proteome</keyword>
<proteinExistence type="predicted"/>
<dbReference type="Proteomes" id="UP000078544">
    <property type="component" value="Unassembled WGS sequence"/>
</dbReference>
<keyword evidence="1" id="KW-0472">Membrane</keyword>
<evidence type="ECO:0000313" key="3">
    <source>
        <dbReference type="Proteomes" id="UP000078544"/>
    </source>
</evidence>
<dbReference type="STRING" id="1081109.A0A168EKQ0"/>
<dbReference type="PANTHER" id="PTHR43550:SF3">
    <property type="entry name" value="3-KETODIHYDROSPHINGOSINE REDUCTASE"/>
    <property type="match status" value="1"/>
</dbReference>
<name>A0A168EKQ0_9HYPO</name>
<organism evidence="2 3">
    <name type="scientific">Moelleriella libera RCEF 2490</name>
    <dbReference type="NCBI Taxonomy" id="1081109"/>
    <lineage>
        <taxon>Eukaryota</taxon>
        <taxon>Fungi</taxon>
        <taxon>Dikarya</taxon>
        <taxon>Ascomycota</taxon>
        <taxon>Pezizomycotina</taxon>
        <taxon>Sordariomycetes</taxon>
        <taxon>Hypocreomycetidae</taxon>
        <taxon>Hypocreales</taxon>
        <taxon>Clavicipitaceae</taxon>
        <taxon>Moelleriella</taxon>
    </lineage>
</organism>
<dbReference type="GO" id="GO:0030148">
    <property type="term" value="P:sphingolipid biosynthetic process"/>
    <property type="evidence" value="ECO:0007669"/>
    <property type="project" value="TreeGrafter"/>
</dbReference>
<dbReference type="OrthoDB" id="10267115at2759"/>
<comment type="caution">
    <text evidence="2">The sequence shown here is derived from an EMBL/GenBank/DDBJ whole genome shotgun (WGS) entry which is preliminary data.</text>
</comment>
<gene>
    <name evidence="2" type="ORF">AAL_02452</name>
</gene>
<dbReference type="GO" id="GO:0047560">
    <property type="term" value="F:3-dehydrosphinganine reductase activity"/>
    <property type="evidence" value="ECO:0007669"/>
    <property type="project" value="TreeGrafter"/>
</dbReference>
<dbReference type="GO" id="GO:0006666">
    <property type="term" value="P:3-keto-sphinganine metabolic process"/>
    <property type="evidence" value="ECO:0007669"/>
    <property type="project" value="TreeGrafter"/>
</dbReference>
<dbReference type="Gene3D" id="3.40.50.720">
    <property type="entry name" value="NAD(P)-binding Rossmann-like Domain"/>
    <property type="match status" value="1"/>
</dbReference>
<dbReference type="Pfam" id="PF00106">
    <property type="entry name" value="adh_short"/>
    <property type="match status" value="1"/>
</dbReference>
<protein>
    <submittedName>
        <fullName evidence="2">Short chain dehydrogenase</fullName>
    </submittedName>
</protein>
<dbReference type="EMBL" id="AZGY01000004">
    <property type="protein sequence ID" value="KZZ98901.1"/>
    <property type="molecule type" value="Genomic_DNA"/>
</dbReference>
<keyword evidence="1" id="KW-1133">Transmembrane helix</keyword>
<dbReference type="PRINTS" id="PR00081">
    <property type="entry name" value="GDHRDH"/>
</dbReference>
<evidence type="ECO:0000313" key="2">
    <source>
        <dbReference type="EMBL" id="KZZ98901.1"/>
    </source>
</evidence>